<dbReference type="PANTHER" id="PTHR42083">
    <property type="entry name" value="MARVEL DOMAIN-CONTAINING PROTEIN"/>
    <property type="match status" value="1"/>
</dbReference>
<feature type="transmembrane region" description="Helical" evidence="2">
    <location>
        <begin position="29"/>
        <end position="47"/>
    </location>
</feature>
<gene>
    <name evidence="3" type="ORF">ASPGLDRAFT_53569</name>
</gene>
<organism evidence="3 4">
    <name type="scientific">Aspergillus glaucus CBS 516.65</name>
    <dbReference type="NCBI Taxonomy" id="1160497"/>
    <lineage>
        <taxon>Eukaryota</taxon>
        <taxon>Fungi</taxon>
        <taxon>Dikarya</taxon>
        <taxon>Ascomycota</taxon>
        <taxon>Pezizomycotina</taxon>
        <taxon>Eurotiomycetes</taxon>
        <taxon>Eurotiomycetidae</taxon>
        <taxon>Eurotiales</taxon>
        <taxon>Aspergillaceae</taxon>
        <taxon>Aspergillus</taxon>
        <taxon>Aspergillus subgen. Aspergillus</taxon>
    </lineage>
</organism>
<dbReference type="VEuPathDB" id="FungiDB:ASPGLDRAFT_53569"/>
<feature type="region of interest" description="Disordered" evidence="1">
    <location>
        <begin position="165"/>
        <end position="186"/>
    </location>
</feature>
<name>A0A1L9V3K6_ASPGL</name>
<dbReference type="GeneID" id="34464278"/>
<feature type="transmembrane region" description="Helical" evidence="2">
    <location>
        <begin position="59"/>
        <end position="79"/>
    </location>
</feature>
<feature type="transmembrane region" description="Helical" evidence="2">
    <location>
        <begin position="91"/>
        <end position="109"/>
    </location>
</feature>
<proteinExistence type="predicted"/>
<keyword evidence="4" id="KW-1185">Reference proteome</keyword>
<reference evidence="4" key="1">
    <citation type="journal article" date="2017" name="Genome Biol.">
        <title>Comparative genomics reveals high biological diversity and specific adaptations in the industrially and medically important fungal genus Aspergillus.</title>
        <authorList>
            <person name="de Vries R.P."/>
            <person name="Riley R."/>
            <person name="Wiebenga A."/>
            <person name="Aguilar-Osorio G."/>
            <person name="Amillis S."/>
            <person name="Uchima C.A."/>
            <person name="Anderluh G."/>
            <person name="Asadollahi M."/>
            <person name="Askin M."/>
            <person name="Barry K."/>
            <person name="Battaglia E."/>
            <person name="Bayram O."/>
            <person name="Benocci T."/>
            <person name="Braus-Stromeyer S.A."/>
            <person name="Caldana C."/>
            <person name="Canovas D."/>
            <person name="Cerqueira G.C."/>
            <person name="Chen F."/>
            <person name="Chen W."/>
            <person name="Choi C."/>
            <person name="Clum A."/>
            <person name="Dos Santos R.A."/>
            <person name="Damasio A.R."/>
            <person name="Diallinas G."/>
            <person name="Emri T."/>
            <person name="Fekete E."/>
            <person name="Flipphi M."/>
            <person name="Freyberg S."/>
            <person name="Gallo A."/>
            <person name="Gournas C."/>
            <person name="Habgood R."/>
            <person name="Hainaut M."/>
            <person name="Harispe M.L."/>
            <person name="Henrissat B."/>
            <person name="Hilden K.S."/>
            <person name="Hope R."/>
            <person name="Hossain A."/>
            <person name="Karabika E."/>
            <person name="Karaffa L."/>
            <person name="Karanyi Z."/>
            <person name="Krasevec N."/>
            <person name="Kuo A."/>
            <person name="Kusch H."/>
            <person name="LaButti K."/>
            <person name="Lagendijk E.L."/>
            <person name="Lapidus A."/>
            <person name="Levasseur A."/>
            <person name="Lindquist E."/>
            <person name="Lipzen A."/>
            <person name="Logrieco A.F."/>
            <person name="MacCabe A."/>
            <person name="Maekelae M.R."/>
            <person name="Malavazi I."/>
            <person name="Melin P."/>
            <person name="Meyer V."/>
            <person name="Mielnichuk N."/>
            <person name="Miskei M."/>
            <person name="Molnar A.P."/>
            <person name="Mule G."/>
            <person name="Ngan C.Y."/>
            <person name="Orejas M."/>
            <person name="Orosz E."/>
            <person name="Ouedraogo J.P."/>
            <person name="Overkamp K.M."/>
            <person name="Park H.-S."/>
            <person name="Perrone G."/>
            <person name="Piumi F."/>
            <person name="Punt P.J."/>
            <person name="Ram A.F."/>
            <person name="Ramon A."/>
            <person name="Rauscher S."/>
            <person name="Record E."/>
            <person name="Riano-Pachon D.M."/>
            <person name="Robert V."/>
            <person name="Roehrig J."/>
            <person name="Ruller R."/>
            <person name="Salamov A."/>
            <person name="Salih N.S."/>
            <person name="Samson R.A."/>
            <person name="Sandor E."/>
            <person name="Sanguinetti M."/>
            <person name="Schuetze T."/>
            <person name="Sepcic K."/>
            <person name="Shelest E."/>
            <person name="Sherlock G."/>
            <person name="Sophianopoulou V."/>
            <person name="Squina F.M."/>
            <person name="Sun H."/>
            <person name="Susca A."/>
            <person name="Todd R.B."/>
            <person name="Tsang A."/>
            <person name="Unkles S.E."/>
            <person name="van de Wiele N."/>
            <person name="van Rossen-Uffink D."/>
            <person name="Oliveira J.V."/>
            <person name="Vesth T.C."/>
            <person name="Visser J."/>
            <person name="Yu J.-H."/>
            <person name="Zhou M."/>
            <person name="Andersen M.R."/>
            <person name="Archer D.B."/>
            <person name="Baker S.E."/>
            <person name="Benoit I."/>
            <person name="Brakhage A.A."/>
            <person name="Braus G.H."/>
            <person name="Fischer R."/>
            <person name="Frisvad J.C."/>
            <person name="Goldman G.H."/>
            <person name="Houbraken J."/>
            <person name="Oakley B."/>
            <person name="Pocsi I."/>
            <person name="Scazzocchio C."/>
            <person name="Seiboth B."/>
            <person name="vanKuyk P.A."/>
            <person name="Wortman J."/>
            <person name="Dyer P.S."/>
            <person name="Grigoriev I.V."/>
        </authorList>
    </citation>
    <scope>NUCLEOTIDE SEQUENCE [LARGE SCALE GENOMIC DNA]</scope>
    <source>
        <strain evidence="4">CBS 516.65</strain>
    </source>
</reference>
<dbReference type="OrthoDB" id="5363290at2759"/>
<dbReference type="AlphaFoldDB" id="A0A1L9V3K6"/>
<dbReference type="Proteomes" id="UP000184300">
    <property type="component" value="Unassembled WGS sequence"/>
</dbReference>
<sequence length="218" mass="24503">MKPTNPKLDQYWHNPGPCGLITRTALRTLQFTLAIITAALYGIDLAHSTTTSTPANSEWIYAEIVAALSAITCIVHCFVTVTRVGWCTWDFVLFVLWMAQTGVFGNIYVRRDGGVEGDYVRATGSLGRMRAGVWVGLVCMVLWLGTFVLAVGWCCRTRKVVRRTDKDKEQEQEQEQEQEKVGDEERGVIYAESETDYMSEGDWDSIKKAEKGEKGAKY</sequence>
<keyword evidence="2" id="KW-1133">Transmembrane helix</keyword>
<keyword evidence="2" id="KW-0472">Membrane</keyword>
<accession>A0A1L9V3K6</accession>
<evidence type="ECO:0000313" key="4">
    <source>
        <dbReference type="Proteomes" id="UP000184300"/>
    </source>
</evidence>
<evidence type="ECO:0008006" key="5">
    <source>
        <dbReference type="Google" id="ProtNLM"/>
    </source>
</evidence>
<feature type="transmembrane region" description="Helical" evidence="2">
    <location>
        <begin position="129"/>
        <end position="153"/>
    </location>
</feature>
<dbReference type="RefSeq" id="XP_022395223.1">
    <property type="nucleotide sequence ID" value="XM_022548017.1"/>
</dbReference>
<evidence type="ECO:0000256" key="1">
    <source>
        <dbReference type="SAM" id="MobiDB-lite"/>
    </source>
</evidence>
<protein>
    <recommendedName>
        <fullName evidence="5">MARVEL domain-containing protein</fullName>
    </recommendedName>
</protein>
<dbReference type="EMBL" id="KV878934">
    <property type="protein sequence ID" value="OJJ78525.1"/>
    <property type="molecule type" value="Genomic_DNA"/>
</dbReference>
<evidence type="ECO:0000256" key="2">
    <source>
        <dbReference type="SAM" id="Phobius"/>
    </source>
</evidence>
<evidence type="ECO:0000313" key="3">
    <source>
        <dbReference type="EMBL" id="OJJ78525.1"/>
    </source>
</evidence>
<dbReference type="PANTHER" id="PTHR42083:SF1">
    <property type="entry name" value="MARVEL DOMAIN-CONTAINING PROTEIN"/>
    <property type="match status" value="1"/>
</dbReference>
<keyword evidence="2" id="KW-0812">Transmembrane</keyword>